<keyword evidence="1 2" id="KW-0238">DNA-binding</keyword>
<feature type="DNA-binding region" description="H-T-H motif" evidence="2">
    <location>
        <begin position="30"/>
        <end position="49"/>
    </location>
</feature>
<dbReference type="OrthoDB" id="9785164at2"/>
<proteinExistence type="predicted"/>
<feature type="domain" description="HTH tetR-type" evidence="3">
    <location>
        <begin position="7"/>
        <end position="67"/>
    </location>
</feature>
<evidence type="ECO:0000256" key="1">
    <source>
        <dbReference type="ARBA" id="ARBA00023125"/>
    </source>
</evidence>
<dbReference type="InterPro" id="IPR050624">
    <property type="entry name" value="HTH-type_Tx_Regulator"/>
</dbReference>
<dbReference type="PROSITE" id="PS50977">
    <property type="entry name" value="HTH_TETR_2"/>
    <property type="match status" value="1"/>
</dbReference>
<accession>A0A514CEL1</accession>
<dbReference type="PANTHER" id="PTHR43479:SF12">
    <property type="entry name" value="TRANSCRIPTIONAL REGULATORY PROTEIN"/>
    <property type="match status" value="1"/>
</dbReference>
<evidence type="ECO:0000259" key="3">
    <source>
        <dbReference type="PROSITE" id="PS50977"/>
    </source>
</evidence>
<name>A0A514CEL1_9BACT</name>
<dbReference type="Pfam" id="PF13972">
    <property type="entry name" value="TetR"/>
    <property type="match status" value="1"/>
</dbReference>
<dbReference type="InterPro" id="IPR001647">
    <property type="entry name" value="HTH_TetR"/>
</dbReference>
<dbReference type="KEGG" id="echi:FKX85_04080"/>
<dbReference type="EMBL" id="CP041253">
    <property type="protein sequence ID" value="QDH78259.1"/>
    <property type="molecule type" value="Genomic_DNA"/>
</dbReference>
<protein>
    <submittedName>
        <fullName evidence="4">TetR family transcriptional regulator</fullName>
    </submittedName>
</protein>
<dbReference type="GO" id="GO:0003677">
    <property type="term" value="F:DNA binding"/>
    <property type="evidence" value="ECO:0007669"/>
    <property type="project" value="UniProtKB-UniRule"/>
</dbReference>
<evidence type="ECO:0000313" key="4">
    <source>
        <dbReference type="EMBL" id="QDH78259.1"/>
    </source>
</evidence>
<dbReference type="PRINTS" id="PR00455">
    <property type="entry name" value="HTHTETR"/>
</dbReference>
<keyword evidence="5" id="KW-1185">Reference proteome</keyword>
<dbReference type="AlphaFoldDB" id="A0A514CEL1"/>
<gene>
    <name evidence="4" type="ORF">FKX85_04080</name>
</gene>
<evidence type="ECO:0000256" key="2">
    <source>
        <dbReference type="PROSITE-ProRule" id="PRU00335"/>
    </source>
</evidence>
<evidence type="ECO:0000313" key="5">
    <source>
        <dbReference type="Proteomes" id="UP000316614"/>
    </source>
</evidence>
<reference evidence="4 5" key="1">
    <citation type="submission" date="2019-06" db="EMBL/GenBank/DDBJ databases">
        <title>Echinicola alkalisoli sp. nov. isolated from saline soil.</title>
        <authorList>
            <person name="Sun J.-Q."/>
            <person name="Xu L."/>
        </authorList>
    </citation>
    <scope>NUCLEOTIDE SEQUENCE [LARGE SCALE GENOMIC DNA]</scope>
    <source>
        <strain evidence="4 5">LN3S3</strain>
    </source>
</reference>
<dbReference type="Pfam" id="PF00440">
    <property type="entry name" value="TetR_N"/>
    <property type="match status" value="1"/>
</dbReference>
<dbReference type="InterPro" id="IPR009057">
    <property type="entry name" value="Homeodomain-like_sf"/>
</dbReference>
<dbReference type="PANTHER" id="PTHR43479">
    <property type="entry name" value="ACREF/ENVCD OPERON REPRESSOR-RELATED"/>
    <property type="match status" value="1"/>
</dbReference>
<dbReference type="RefSeq" id="WP_141613517.1">
    <property type="nucleotide sequence ID" value="NZ_CP041253.1"/>
</dbReference>
<organism evidence="4 5">
    <name type="scientific">Echinicola soli</name>
    <dbReference type="NCBI Taxonomy" id="2591634"/>
    <lineage>
        <taxon>Bacteria</taxon>
        <taxon>Pseudomonadati</taxon>
        <taxon>Bacteroidota</taxon>
        <taxon>Cytophagia</taxon>
        <taxon>Cytophagales</taxon>
        <taxon>Cyclobacteriaceae</taxon>
        <taxon>Echinicola</taxon>
    </lineage>
</organism>
<dbReference type="SUPFAM" id="SSF46689">
    <property type="entry name" value="Homeodomain-like"/>
    <property type="match status" value="1"/>
</dbReference>
<dbReference type="Gene3D" id="1.10.357.10">
    <property type="entry name" value="Tetracycline Repressor, domain 2"/>
    <property type="match status" value="1"/>
</dbReference>
<dbReference type="Proteomes" id="UP000316614">
    <property type="component" value="Chromosome"/>
</dbReference>
<sequence length="224" mass="26356">MEKKKKVSTKQRIINEAIRLYNEHGAHNITSRHIAAELGISHGNLDYHYKNREAILVAIYKQMRKEMSASYEIGTGSTSSFADFHMLLLHLEAFQFKYRFFNQDVLEISRSYPEVSQLLKETIGLRNKQMAEFFERFMKDGFVKDEIKTYAERLKRTIRIIITFWLAQREVLGNQQDKPEGEMAHHIWELIIPYMTEEGKTSFKSVVEQYGYQYEDRALGNATV</sequence>
<dbReference type="InterPro" id="IPR025722">
    <property type="entry name" value="TetR"/>
</dbReference>